<evidence type="ECO:0008006" key="7">
    <source>
        <dbReference type="Google" id="ProtNLM"/>
    </source>
</evidence>
<feature type="compositionally biased region" description="Basic and acidic residues" evidence="2">
    <location>
        <begin position="559"/>
        <end position="578"/>
    </location>
</feature>
<feature type="region of interest" description="Disordered" evidence="2">
    <location>
        <begin position="668"/>
        <end position="699"/>
    </location>
</feature>
<feature type="domain" description="SWI/SNF and RSC complexes subunit Ssr4 N-terminal" evidence="3">
    <location>
        <begin position="6"/>
        <end position="219"/>
    </location>
</feature>
<keyword evidence="1" id="KW-0175">Coiled coil</keyword>
<evidence type="ECO:0000259" key="3">
    <source>
        <dbReference type="Pfam" id="PF08549"/>
    </source>
</evidence>
<dbReference type="EMBL" id="JAFEKC020000004">
    <property type="protein sequence ID" value="KAK0514970.1"/>
    <property type="molecule type" value="Genomic_DNA"/>
</dbReference>
<evidence type="ECO:0000256" key="2">
    <source>
        <dbReference type="SAM" id="MobiDB-lite"/>
    </source>
</evidence>
<dbReference type="AlphaFoldDB" id="A0AA39R6Z8"/>
<feature type="region of interest" description="Disordered" evidence="2">
    <location>
        <begin position="356"/>
        <end position="378"/>
    </location>
</feature>
<proteinExistence type="predicted"/>
<gene>
    <name evidence="5" type="ORF">JMJ35_002349</name>
</gene>
<sequence>MATVVEPSDLVPPHLLRHIHLVSSQQFPKQPAFDLNLMVDYLIQAPRIVKEQAPMNWMFLHCPQDGDVMLVWQPPPMGTTFASDGYIWADPEAAFTSEMRGYKVEMYLQRSGYRAPHEAVATHCRRRFRLTPSANADPSTPPPDSSLWIIHYCASEVQYRFPANQIRISEQVRHSMHERMNLQRNGQQLIRKEFMLRDSASWPTVNLPGNPGQSYAQQTMGYPGDVISHLNRSQQQVYQQQAQAAQRGMGPSPAKRPRHGPPGHSQLSATAIPAPTMPPEAYDDEDGSTGNDFMDFLTPRDISLHRYVQHHEWLEEILNSPYDTSQIVPGELGMGRKGELESLTRDFFDAPINPTPKESFPAPDSSRVPIEDTPTPRVGRMEAGKAEEFTKRATERVAQINAEMEKLKQQHARRMAKLNKGRVFKEAEESIRASTLDLMNGDPSKAGAEQHKADEVVIKMEAYVGKPTKPMPEIECVQKGGLEEKAQAKDNSDQDYDMTDNFGQFDGAATTAPTYSEPSNPDFTNPTISVNDTSENPQAQATPSEPPPSMNENMNEANKSPEDKATGAEDWIMVDKEGTSAAEEDQDMGEFDSFANDAAMQPSMDTPNANDTAGGDDMHAFNEATGDDTTGNFDSNDFGDGIDFGDLDTAGEELAGYAQDMENAGLEEQGDIGASDTAFGEAFQDTEANSAHQDLTPGA</sequence>
<feature type="region of interest" description="Disordered" evidence="2">
    <location>
        <begin position="486"/>
        <end position="637"/>
    </location>
</feature>
<dbReference type="GO" id="GO:0006338">
    <property type="term" value="P:chromatin remodeling"/>
    <property type="evidence" value="ECO:0007669"/>
    <property type="project" value="InterPro"/>
</dbReference>
<feature type="coiled-coil region" evidence="1">
    <location>
        <begin position="390"/>
        <end position="417"/>
    </location>
</feature>
<name>A0AA39R6Z8_9LECA</name>
<evidence type="ECO:0000256" key="1">
    <source>
        <dbReference type="SAM" id="Coils"/>
    </source>
</evidence>
<dbReference type="InterPro" id="IPR013859">
    <property type="entry name" value="Ssr4_N"/>
</dbReference>
<feature type="domain" description="SWI/SNF and RSC complexes subunit Ssr4 C-terminal" evidence="4">
    <location>
        <begin position="283"/>
        <end position="689"/>
    </location>
</feature>
<protein>
    <recommendedName>
        <fullName evidence="7">DUF1750-domain-containing protein</fullName>
    </recommendedName>
</protein>
<evidence type="ECO:0000313" key="5">
    <source>
        <dbReference type="EMBL" id="KAK0514970.1"/>
    </source>
</evidence>
<dbReference type="Pfam" id="PF08549">
    <property type="entry name" value="SWI-SNF_Ssr4_N"/>
    <property type="match status" value="1"/>
</dbReference>
<organism evidence="5 6">
    <name type="scientific">Cladonia borealis</name>
    <dbReference type="NCBI Taxonomy" id="184061"/>
    <lineage>
        <taxon>Eukaryota</taxon>
        <taxon>Fungi</taxon>
        <taxon>Dikarya</taxon>
        <taxon>Ascomycota</taxon>
        <taxon>Pezizomycotina</taxon>
        <taxon>Lecanoromycetes</taxon>
        <taxon>OSLEUM clade</taxon>
        <taxon>Lecanoromycetidae</taxon>
        <taxon>Lecanorales</taxon>
        <taxon>Lecanorineae</taxon>
        <taxon>Cladoniaceae</taxon>
        <taxon>Cladonia</taxon>
    </lineage>
</organism>
<accession>A0AA39R6Z8</accession>
<feature type="region of interest" description="Disordered" evidence="2">
    <location>
        <begin position="233"/>
        <end position="286"/>
    </location>
</feature>
<dbReference type="Proteomes" id="UP001166286">
    <property type="component" value="Unassembled WGS sequence"/>
</dbReference>
<feature type="compositionally biased region" description="Polar residues" evidence="2">
    <location>
        <begin position="511"/>
        <end position="543"/>
    </location>
</feature>
<keyword evidence="6" id="KW-1185">Reference proteome</keyword>
<dbReference type="Pfam" id="PF20497">
    <property type="entry name" value="SWI-SNF_Ssr4_C"/>
    <property type="match status" value="1"/>
</dbReference>
<evidence type="ECO:0000313" key="6">
    <source>
        <dbReference type="Proteomes" id="UP001166286"/>
    </source>
</evidence>
<dbReference type="InterPro" id="IPR046464">
    <property type="entry name" value="SWI-SNF_Ssr4_C"/>
</dbReference>
<comment type="caution">
    <text evidence="5">The sequence shown here is derived from an EMBL/GenBank/DDBJ whole genome shotgun (WGS) entry which is preliminary data.</text>
</comment>
<feature type="compositionally biased region" description="Low complexity" evidence="2">
    <location>
        <begin position="234"/>
        <end position="246"/>
    </location>
</feature>
<evidence type="ECO:0000259" key="4">
    <source>
        <dbReference type="Pfam" id="PF20497"/>
    </source>
</evidence>
<reference evidence="5" key="1">
    <citation type="submission" date="2023-03" db="EMBL/GenBank/DDBJ databases">
        <title>Complete genome of Cladonia borealis.</title>
        <authorList>
            <person name="Park H."/>
        </authorList>
    </citation>
    <scope>NUCLEOTIDE SEQUENCE</scope>
    <source>
        <strain evidence="5">ANT050790</strain>
    </source>
</reference>